<feature type="region of interest" description="Disordered" evidence="1">
    <location>
        <begin position="185"/>
        <end position="206"/>
    </location>
</feature>
<evidence type="ECO:0000256" key="1">
    <source>
        <dbReference type="SAM" id="MobiDB-lite"/>
    </source>
</evidence>
<proteinExistence type="predicted"/>
<name>A0A3S5CP10_9PLAT</name>
<reference evidence="2" key="1">
    <citation type="submission" date="2018-11" db="EMBL/GenBank/DDBJ databases">
        <authorList>
            <consortium name="Pathogen Informatics"/>
        </authorList>
    </citation>
    <scope>NUCLEOTIDE SEQUENCE</scope>
</reference>
<dbReference type="AlphaFoldDB" id="A0A3S5CP10"/>
<evidence type="ECO:0000313" key="3">
    <source>
        <dbReference type="Proteomes" id="UP000784294"/>
    </source>
</evidence>
<protein>
    <submittedName>
        <fullName evidence="2">Uncharacterized protein</fullName>
    </submittedName>
</protein>
<gene>
    <name evidence="2" type="ORF">PXEA_LOCUS29983</name>
</gene>
<comment type="caution">
    <text evidence="2">The sequence shown here is derived from an EMBL/GenBank/DDBJ whole genome shotgun (WGS) entry which is preliminary data.</text>
</comment>
<dbReference type="Proteomes" id="UP000784294">
    <property type="component" value="Unassembled WGS sequence"/>
</dbReference>
<sequence>MGSCFLHNELNLLDLLLQPLPCSSFIAASCAQTQSSTSFEDPNHTYNGAHTDDQTRRSQKRTSDRAEATPDMNEFNLNPDLRLDSALGTATDLGSGVGGKRNHSTAFLSTETEAWPNKLAEPNIRLMTDDNNSGHLPSCLASEIWSYPERRLPAGFDSASLIVSKAGVSERPVCEATIALRSSAISSTSATPSTSPPTASNRSNSFNDQINIAPVSTAPLSVTSPPTHSSLSLSSIFSLSSTNASQISFGDAVSNLSSTGFTKSTGNKLEELVSSGPSSTFEDAWASLIPLVRGIQEAWRHLPLRGSAQVDRLRAGTVWSIGRLTTTDSFGSAIRIKNKLHTFITSAAAFR</sequence>
<feature type="compositionally biased region" description="Low complexity" evidence="1">
    <location>
        <begin position="185"/>
        <end position="205"/>
    </location>
</feature>
<feature type="region of interest" description="Disordered" evidence="1">
    <location>
        <begin position="36"/>
        <end position="76"/>
    </location>
</feature>
<accession>A0A3S5CP10</accession>
<keyword evidence="3" id="KW-1185">Reference proteome</keyword>
<feature type="compositionally biased region" description="Basic and acidic residues" evidence="1">
    <location>
        <begin position="50"/>
        <end position="68"/>
    </location>
</feature>
<evidence type="ECO:0000313" key="2">
    <source>
        <dbReference type="EMBL" id="VEL36543.1"/>
    </source>
</evidence>
<dbReference type="EMBL" id="CAAALY010252528">
    <property type="protein sequence ID" value="VEL36543.1"/>
    <property type="molecule type" value="Genomic_DNA"/>
</dbReference>
<organism evidence="2 3">
    <name type="scientific">Protopolystoma xenopodis</name>
    <dbReference type="NCBI Taxonomy" id="117903"/>
    <lineage>
        <taxon>Eukaryota</taxon>
        <taxon>Metazoa</taxon>
        <taxon>Spiralia</taxon>
        <taxon>Lophotrochozoa</taxon>
        <taxon>Platyhelminthes</taxon>
        <taxon>Monogenea</taxon>
        <taxon>Polyopisthocotylea</taxon>
        <taxon>Polystomatidea</taxon>
        <taxon>Polystomatidae</taxon>
        <taxon>Protopolystoma</taxon>
    </lineage>
</organism>